<dbReference type="AlphaFoldDB" id="M9LVZ6"/>
<evidence type="ECO:0000256" key="2">
    <source>
        <dbReference type="SAM" id="MobiDB-lite"/>
    </source>
</evidence>
<dbReference type="Proteomes" id="UP000011976">
    <property type="component" value="Unassembled WGS sequence"/>
</dbReference>
<feature type="compositionally biased region" description="Basic and acidic residues" evidence="2">
    <location>
        <begin position="251"/>
        <end position="261"/>
    </location>
</feature>
<protein>
    <submittedName>
        <fullName evidence="3">C2C2-type Zn-finger protein</fullName>
    </submittedName>
</protein>
<dbReference type="PANTHER" id="PTHR12111">
    <property type="entry name" value="SPLICING FACTOR YJU2"/>
    <property type="match status" value="1"/>
</dbReference>
<dbReference type="OrthoDB" id="360327at2759"/>
<evidence type="ECO:0000256" key="1">
    <source>
        <dbReference type="ARBA" id="ARBA00005595"/>
    </source>
</evidence>
<name>M9LVZ6_PSEA3</name>
<proteinExistence type="inferred from homology"/>
<dbReference type="EMBL" id="DF196776">
    <property type="protein sequence ID" value="GAC74244.1"/>
    <property type="molecule type" value="Genomic_DNA"/>
</dbReference>
<feature type="compositionally biased region" description="Polar residues" evidence="2">
    <location>
        <begin position="227"/>
        <end position="247"/>
    </location>
</feature>
<dbReference type="Pfam" id="PF04502">
    <property type="entry name" value="Saf4_Yju2"/>
    <property type="match status" value="1"/>
</dbReference>
<accession>M9LVZ6</accession>
<feature type="region of interest" description="Disordered" evidence="2">
    <location>
        <begin position="204"/>
        <end position="261"/>
    </location>
</feature>
<gene>
    <name evidence="3" type="ORF">PANT_10d00089</name>
</gene>
<comment type="similarity">
    <text evidence="1">Belongs to the CWC16 family.</text>
</comment>
<dbReference type="PANTHER" id="PTHR12111:SF2">
    <property type="entry name" value="SPLICING FACTOR YJU2B-RELATED"/>
    <property type="match status" value="1"/>
</dbReference>
<sequence>MGRYRPPSSDPRRDPFNATHPLGARARKISSGILIVRFALPFHIYCLGCNAHLAQGRRFNAEKSQVDDYLDIEVYGFRCKCPCGEWFEIRTDPQHACYTVHAGARKQVQDWDPSQHGGHAIYDTEAKQDKTDAFEKVQGHEQLKANKRKWEQRVRELEEHQQQCKDPYTANANLRRAFRSDKHARTHQLQQDIKTRNAIGWNHDRLLLPTSPETDSRDRQAWRAQRKPNTSAQTAPPAQRLKNTILANSRRKADAQKARRQ</sequence>
<feature type="region of interest" description="Disordered" evidence="2">
    <location>
        <begin position="1"/>
        <end position="20"/>
    </location>
</feature>
<organism evidence="3 4">
    <name type="scientific">Pseudozyma antarctica (strain T-34)</name>
    <name type="common">Yeast</name>
    <name type="synonym">Candida antarctica</name>
    <dbReference type="NCBI Taxonomy" id="1151754"/>
    <lineage>
        <taxon>Eukaryota</taxon>
        <taxon>Fungi</taxon>
        <taxon>Dikarya</taxon>
        <taxon>Basidiomycota</taxon>
        <taxon>Ustilaginomycotina</taxon>
        <taxon>Ustilaginomycetes</taxon>
        <taxon>Ustilaginales</taxon>
        <taxon>Ustilaginaceae</taxon>
        <taxon>Moesziomyces</taxon>
    </lineage>
</organism>
<dbReference type="STRING" id="1151754.M9LVZ6"/>
<dbReference type="GO" id="GO:0005684">
    <property type="term" value="C:U2-type spliceosomal complex"/>
    <property type="evidence" value="ECO:0007669"/>
    <property type="project" value="TreeGrafter"/>
</dbReference>
<dbReference type="GO" id="GO:0071014">
    <property type="term" value="C:post-mRNA release spliceosomal complex"/>
    <property type="evidence" value="ECO:0007669"/>
    <property type="project" value="TreeGrafter"/>
</dbReference>
<evidence type="ECO:0000313" key="4">
    <source>
        <dbReference type="Proteomes" id="UP000011976"/>
    </source>
</evidence>
<dbReference type="InterPro" id="IPR007590">
    <property type="entry name" value="Saf4/Yju2"/>
</dbReference>
<dbReference type="GO" id="GO:0000398">
    <property type="term" value="P:mRNA splicing, via spliceosome"/>
    <property type="evidence" value="ECO:0007669"/>
    <property type="project" value="InterPro"/>
</dbReference>
<reference evidence="4" key="1">
    <citation type="journal article" date="2013" name="Genome Announc.">
        <title>Genome sequence of the basidiomycetous yeast Pseudozyma antarctica T-34, a producer of the glycolipid biosurfactants mannosylerythritol lipids.</title>
        <authorList>
            <person name="Morita T."/>
            <person name="Koike H."/>
            <person name="Koyama Y."/>
            <person name="Hagiwara H."/>
            <person name="Ito E."/>
            <person name="Fukuoka T."/>
            <person name="Imura T."/>
            <person name="Machida M."/>
            <person name="Kitamoto D."/>
        </authorList>
    </citation>
    <scope>NUCLEOTIDE SEQUENCE [LARGE SCALE GENOMIC DNA]</scope>
    <source>
        <strain evidence="4">T-34</strain>
    </source>
</reference>
<evidence type="ECO:0000313" key="3">
    <source>
        <dbReference type="EMBL" id="GAC74244.1"/>
    </source>
</evidence>